<dbReference type="Proteomes" id="UP001311730">
    <property type="component" value="Unassembled WGS sequence"/>
</dbReference>
<keyword evidence="3" id="KW-1185">Reference proteome</keyword>
<feature type="domain" description="DUF5689" evidence="1">
    <location>
        <begin position="45"/>
        <end position="271"/>
    </location>
</feature>
<dbReference type="EMBL" id="JAYKBW010000011">
    <property type="protein sequence ID" value="MEB3075710.1"/>
    <property type="molecule type" value="Genomic_DNA"/>
</dbReference>
<gene>
    <name evidence="2" type="ORF">VJJ08_10425</name>
</gene>
<dbReference type="InterPro" id="IPR043744">
    <property type="entry name" value="DUF5689"/>
</dbReference>
<organism evidence="2 3">
    <name type="scientific">Capnocytophaga gingivalis</name>
    <dbReference type="NCBI Taxonomy" id="1017"/>
    <lineage>
        <taxon>Bacteria</taxon>
        <taxon>Pseudomonadati</taxon>
        <taxon>Bacteroidota</taxon>
        <taxon>Flavobacteriia</taxon>
        <taxon>Flavobacteriales</taxon>
        <taxon>Flavobacteriaceae</taxon>
        <taxon>Capnocytophaga</taxon>
    </lineage>
</organism>
<accession>A0ABU5Z9S1</accession>
<reference evidence="2 3" key="1">
    <citation type="submission" date="2023-12" db="EMBL/GenBank/DDBJ databases">
        <title>Genomic sequences of Capnocytophaga and Parvimonas strains.</title>
        <authorList>
            <person name="Watt R.M."/>
            <person name="Wang M."/>
            <person name="Yang T."/>
            <person name="Tong W.M."/>
        </authorList>
    </citation>
    <scope>NUCLEOTIDE SEQUENCE [LARGE SCALE GENOMIC DNA]</scope>
    <source>
        <strain evidence="2 3">CCUG 13096</strain>
    </source>
</reference>
<evidence type="ECO:0000259" key="1">
    <source>
        <dbReference type="Pfam" id="PF18942"/>
    </source>
</evidence>
<evidence type="ECO:0000313" key="3">
    <source>
        <dbReference type="Proteomes" id="UP001311730"/>
    </source>
</evidence>
<dbReference type="Pfam" id="PF18942">
    <property type="entry name" value="DUF5689"/>
    <property type="match status" value="1"/>
</dbReference>
<proteinExistence type="predicted"/>
<dbReference type="PROSITE" id="PS51257">
    <property type="entry name" value="PROKAR_LIPOPROTEIN"/>
    <property type="match status" value="1"/>
</dbReference>
<protein>
    <submittedName>
        <fullName evidence="2">DUF5689 domain-containing protein</fullName>
    </submittedName>
</protein>
<comment type="caution">
    <text evidence="2">The sequence shown here is derived from an EMBL/GenBank/DDBJ whole genome shotgun (WGS) entry which is preliminary data.</text>
</comment>
<sequence length="278" mass="30187">MKKILFAILPIALSVSCSKVSNFDTPDTAALAAEQAAKAKTFNGATISYDALRAKVSTSFATYQENDAFEGYVISSDEGGNFYKKVYVQAADKSGTIAVSIDKKGLYAEYPVGSKVQVRLKGTTVWYASRYSLLEVGYGHGKTTGGNLKIGHLTPAMYPEVLLLTGEKAPISELATTLTNLQFNKRAQANKLLVLDGVYFKNQDVGKTFHTSDNQYNTTYTLTDNAGGTLPFLTSSYAAHIKDHVPAGKLRITGVLTMYGNNPQFFINDIKGIEKSEQ</sequence>
<dbReference type="RefSeq" id="WP_323983861.1">
    <property type="nucleotide sequence ID" value="NZ_JAYKBW010000011.1"/>
</dbReference>
<name>A0ABU5Z9S1_9FLAO</name>
<evidence type="ECO:0000313" key="2">
    <source>
        <dbReference type="EMBL" id="MEB3075710.1"/>
    </source>
</evidence>